<dbReference type="InterPro" id="IPR002901">
    <property type="entry name" value="MGlyc_endo_b_GlcNAc-like_dom"/>
</dbReference>
<sequence length="275" mass="31533">MKNLLLSLSLIILLASCASKRKVYQKENKQVEKTANKISGGNYISYDTQSYIDRFKNIAVTEMNKYGIPASITLAQALLESGTGNSDLAKYANNHFGIKCTSDWSGKGYYKDDDKKDDCFRVYNNPEESFKDHSEFLKRKRYAFLFELDKNDYEGWAKGLKQAGYATNPRYPTLLISIIEKYDLHQYDKREGEIDKIKREDRVLSDINKNIPKEQSKDRKTDAPPVIAGDKYLVQQGDTLYNISKRFGLTVEQLKALNNMNDSTIKIGQEITIKK</sequence>
<protein>
    <recommendedName>
        <fullName evidence="4">Peptidoglycan hydrolase</fullName>
    </recommendedName>
</protein>
<dbReference type="Pfam" id="PF01476">
    <property type="entry name" value="LysM"/>
    <property type="match status" value="1"/>
</dbReference>
<keyword evidence="2" id="KW-0081">Bacteriolytic enzyme</keyword>
<reference evidence="6 7" key="1">
    <citation type="submission" date="2020-12" db="EMBL/GenBank/DDBJ databases">
        <title>Bacterial novel species Pedobacter sp. SD-b isolated from soil.</title>
        <authorList>
            <person name="Jung H.-Y."/>
        </authorList>
    </citation>
    <scope>NUCLEOTIDE SEQUENCE [LARGE SCALE GENOMIC DNA]</scope>
    <source>
        <strain evidence="6 7">SD-b</strain>
    </source>
</reference>
<dbReference type="PANTHER" id="PTHR33308">
    <property type="entry name" value="PEPTIDOGLYCAN HYDROLASE FLGJ"/>
    <property type="match status" value="1"/>
</dbReference>
<dbReference type="InterPro" id="IPR051056">
    <property type="entry name" value="Glycosyl_Hydrolase_73"/>
</dbReference>
<accession>A0ABS1BJP2</accession>
<dbReference type="RefSeq" id="WP_200585919.1">
    <property type="nucleotide sequence ID" value="NZ_JAEHFY010000011.1"/>
</dbReference>
<dbReference type="PROSITE" id="PS51257">
    <property type="entry name" value="PROKAR_LIPOPROTEIN"/>
    <property type="match status" value="1"/>
</dbReference>
<evidence type="ECO:0000256" key="1">
    <source>
        <dbReference type="ARBA" id="ARBA00022529"/>
    </source>
</evidence>
<organism evidence="6 7">
    <name type="scientific">Pedobacter segetis</name>
    <dbReference type="NCBI Taxonomy" id="2793069"/>
    <lineage>
        <taxon>Bacteria</taxon>
        <taxon>Pseudomonadati</taxon>
        <taxon>Bacteroidota</taxon>
        <taxon>Sphingobacteriia</taxon>
        <taxon>Sphingobacteriales</taxon>
        <taxon>Sphingobacteriaceae</taxon>
        <taxon>Pedobacter</taxon>
    </lineage>
</organism>
<evidence type="ECO:0000256" key="3">
    <source>
        <dbReference type="ARBA" id="ARBA00022801"/>
    </source>
</evidence>
<dbReference type="PANTHER" id="PTHR33308:SF9">
    <property type="entry name" value="PEPTIDOGLYCAN HYDROLASE FLGJ"/>
    <property type="match status" value="1"/>
</dbReference>
<keyword evidence="3" id="KW-0378">Hydrolase</keyword>
<dbReference type="EMBL" id="JAEHFY010000011">
    <property type="protein sequence ID" value="MBK0383113.1"/>
    <property type="molecule type" value="Genomic_DNA"/>
</dbReference>
<dbReference type="CDD" id="cd00118">
    <property type="entry name" value="LysM"/>
    <property type="match status" value="1"/>
</dbReference>
<dbReference type="SUPFAM" id="SSF54106">
    <property type="entry name" value="LysM domain"/>
    <property type="match status" value="1"/>
</dbReference>
<dbReference type="InterPro" id="IPR036779">
    <property type="entry name" value="LysM_dom_sf"/>
</dbReference>
<evidence type="ECO:0000256" key="2">
    <source>
        <dbReference type="ARBA" id="ARBA00022638"/>
    </source>
</evidence>
<evidence type="ECO:0000256" key="4">
    <source>
        <dbReference type="ARBA" id="ARBA00032108"/>
    </source>
</evidence>
<dbReference type="Pfam" id="PF01832">
    <property type="entry name" value="Glucosaminidase"/>
    <property type="match status" value="1"/>
</dbReference>
<feature type="domain" description="LysM" evidence="5">
    <location>
        <begin position="230"/>
        <end position="273"/>
    </location>
</feature>
<dbReference type="Gene3D" id="3.10.350.10">
    <property type="entry name" value="LysM domain"/>
    <property type="match status" value="1"/>
</dbReference>
<comment type="caution">
    <text evidence="6">The sequence shown here is derived from an EMBL/GenBank/DDBJ whole genome shotgun (WGS) entry which is preliminary data.</text>
</comment>
<evidence type="ECO:0000313" key="7">
    <source>
        <dbReference type="Proteomes" id="UP000660024"/>
    </source>
</evidence>
<gene>
    <name evidence="6" type="ORF">I5M32_09090</name>
</gene>
<keyword evidence="1" id="KW-0929">Antimicrobial</keyword>
<evidence type="ECO:0000259" key="5">
    <source>
        <dbReference type="PROSITE" id="PS51782"/>
    </source>
</evidence>
<dbReference type="SMART" id="SM00257">
    <property type="entry name" value="LysM"/>
    <property type="match status" value="1"/>
</dbReference>
<dbReference type="SMART" id="SM00047">
    <property type="entry name" value="LYZ2"/>
    <property type="match status" value="1"/>
</dbReference>
<dbReference type="InterPro" id="IPR018392">
    <property type="entry name" value="LysM"/>
</dbReference>
<dbReference type="PROSITE" id="PS51782">
    <property type="entry name" value="LYSM"/>
    <property type="match status" value="1"/>
</dbReference>
<keyword evidence="7" id="KW-1185">Reference proteome</keyword>
<proteinExistence type="predicted"/>
<dbReference type="Gene3D" id="1.10.530.10">
    <property type="match status" value="1"/>
</dbReference>
<dbReference type="Proteomes" id="UP000660024">
    <property type="component" value="Unassembled WGS sequence"/>
</dbReference>
<name>A0ABS1BJP2_9SPHI</name>
<evidence type="ECO:0000313" key="6">
    <source>
        <dbReference type="EMBL" id="MBK0383113.1"/>
    </source>
</evidence>